<dbReference type="EMBL" id="CM003378">
    <property type="protein sequence ID" value="KOM50196.1"/>
    <property type="molecule type" value="Genomic_DNA"/>
</dbReference>
<sequence length="262" mass="30889">MARRSCGPNLGGWISEEEAQTNFIDHWRLRKVIPHKYSILRFFRREGFIFQEWLERQRLKTFVEMDDQWYPDLLKKEFWTSIVGFHPRGEKTYLGIEGMHKFVVYQDCLGDPNQARDYSLYRTGEMKRDYCLCAFVIAWILLPRGDNHAQLTTEDVCIIHLLKENIQTNWETSISDNMIKLTRLEATSLPYVVFVFKVHHYFHIDCVEESCETYGKRNVVDKIALHHMGLRHGVEGWTFKDENHVEEEAPIGSSSASIRPKS</sequence>
<dbReference type="OMA" id="FHIDCVE"/>
<dbReference type="Proteomes" id="UP000053144">
    <property type="component" value="Chromosome 8"/>
</dbReference>
<protein>
    <recommendedName>
        <fullName evidence="3">Aminotransferase-like plant mobile domain-containing protein</fullName>
    </recommendedName>
</protein>
<dbReference type="Gramene" id="KOM50196">
    <property type="protein sequence ID" value="KOM50196"/>
    <property type="gene ID" value="LR48_Vigan08g102300"/>
</dbReference>
<gene>
    <name evidence="1" type="ORF">LR48_Vigan08g102300</name>
</gene>
<evidence type="ECO:0000313" key="2">
    <source>
        <dbReference type="Proteomes" id="UP000053144"/>
    </source>
</evidence>
<name>A0A0L9V5A2_PHAAN</name>
<accession>A0A0L9V5A2</accession>
<organism evidence="1 2">
    <name type="scientific">Phaseolus angularis</name>
    <name type="common">Azuki bean</name>
    <name type="synonym">Vigna angularis</name>
    <dbReference type="NCBI Taxonomy" id="3914"/>
    <lineage>
        <taxon>Eukaryota</taxon>
        <taxon>Viridiplantae</taxon>
        <taxon>Streptophyta</taxon>
        <taxon>Embryophyta</taxon>
        <taxon>Tracheophyta</taxon>
        <taxon>Spermatophyta</taxon>
        <taxon>Magnoliopsida</taxon>
        <taxon>eudicotyledons</taxon>
        <taxon>Gunneridae</taxon>
        <taxon>Pentapetalae</taxon>
        <taxon>rosids</taxon>
        <taxon>fabids</taxon>
        <taxon>Fabales</taxon>
        <taxon>Fabaceae</taxon>
        <taxon>Papilionoideae</taxon>
        <taxon>50 kb inversion clade</taxon>
        <taxon>NPAAA clade</taxon>
        <taxon>indigoferoid/millettioid clade</taxon>
        <taxon>Phaseoleae</taxon>
        <taxon>Vigna</taxon>
    </lineage>
</organism>
<reference evidence="2" key="1">
    <citation type="journal article" date="2015" name="Proc. Natl. Acad. Sci. U.S.A.">
        <title>Genome sequencing of adzuki bean (Vigna angularis) provides insight into high starch and low fat accumulation and domestication.</title>
        <authorList>
            <person name="Yang K."/>
            <person name="Tian Z."/>
            <person name="Chen C."/>
            <person name="Luo L."/>
            <person name="Zhao B."/>
            <person name="Wang Z."/>
            <person name="Yu L."/>
            <person name="Li Y."/>
            <person name="Sun Y."/>
            <person name="Li W."/>
            <person name="Chen Y."/>
            <person name="Li Y."/>
            <person name="Zhang Y."/>
            <person name="Ai D."/>
            <person name="Zhao J."/>
            <person name="Shang C."/>
            <person name="Ma Y."/>
            <person name="Wu B."/>
            <person name="Wang M."/>
            <person name="Gao L."/>
            <person name="Sun D."/>
            <person name="Zhang P."/>
            <person name="Guo F."/>
            <person name="Wang W."/>
            <person name="Li Y."/>
            <person name="Wang J."/>
            <person name="Varshney R.K."/>
            <person name="Wang J."/>
            <person name="Ling H.Q."/>
            <person name="Wan P."/>
        </authorList>
    </citation>
    <scope>NUCLEOTIDE SEQUENCE</scope>
    <source>
        <strain evidence="2">cv. Jingnong 6</strain>
    </source>
</reference>
<evidence type="ECO:0008006" key="3">
    <source>
        <dbReference type="Google" id="ProtNLM"/>
    </source>
</evidence>
<proteinExistence type="predicted"/>
<evidence type="ECO:0000313" key="1">
    <source>
        <dbReference type="EMBL" id="KOM50196.1"/>
    </source>
</evidence>
<dbReference type="AlphaFoldDB" id="A0A0L9V5A2"/>